<keyword evidence="2" id="KW-1185">Reference proteome</keyword>
<sequence length="295" mass="32994">MNRVTVLDIDHSVIPPAESLVVPLGHWQEALRFGCSLRTLRRFELVLAELPLRGPVLLGSGDFHHLSWPLIALVPGSETFQVVVLDNHPDNMLFPFGVHCGSWVRRVAMVPRVAHVHVLGITSGDIGAAHAWENYRAPLRDGRLTYWSVGVDVSWAARSGLGHAFRGFDSAAALIEAFREYQAHRPLPAYLSIDKDVFAEDVARTNWDQGVFRLEDALAIIDSLRSGLVGSDITGEVSHYRYRSLWKRLLSARDAQPPVDTEKLALWQAQQQRLNERLLAAIAQRTETYPAFQPA</sequence>
<dbReference type="Proteomes" id="UP001429601">
    <property type="component" value="Unassembled WGS sequence"/>
</dbReference>
<dbReference type="SUPFAM" id="SSF52768">
    <property type="entry name" value="Arginase/deacetylase"/>
    <property type="match status" value="1"/>
</dbReference>
<evidence type="ECO:0000313" key="2">
    <source>
        <dbReference type="Proteomes" id="UP001429601"/>
    </source>
</evidence>
<name>A0ABX0Q2V6_9GAMM</name>
<reference evidence="1 2" key="1">
    <citation type="journal article" date="2011" name="Curr. Microbiol.">
        <title>Luteibacter jiangsuensis sp. nov.: a methamidophos-degrading bacterium isolated from a methamidophos-manufacturing factory.</title>
        <authorList>
            <person name="Wang L."/>
            <person name="Wang G.L."/>
            <person name="Li S.P."/>
            <person name="Jiang J.D."/>
        </authorList>
    </citation>
    <scope>NUCLEOTIDE SEQUENCE [LARGE SCALE GENOMIC DNA]</scope>
    <source>
        <strain evidence="1 2">CGMCC 1.10133</strain>
    </source>
</reference>
<organism evidence="1 2">
    <name type="scientific">Luteibacter jiangsuensis</name>
    <dbReference type="NCBI Taxonomy" id="637577"/>
    <lineage>
        <taxon>Bacteria</taxon>
        <taxon>Pseudomonadati</taxon>
        <taxon>Pseudomonadota</taxon>
        <taxon>Gammaproteobacteria</taxon>
        <taxon>Lysobacterales</taxon>
        <taxon>Rhodanobacteraceae</taxon>
        <taxon>Luteibacter</taxon>
    </lineage>
</organism>
<dbReference type="Gene3D" id="3.40.800.10">
    <property type="entry name" value="Ureohydrolase domain"/>
    <property type="match status" value="1"/>
</dbReference>
<accession>A0ABX0Q2V6</accession>
<protein>
    <submittedName>
        <fullName evidence="1">Arginase family protein</fullName>
    </submittedName>
</protein>
<dbReference type="InterPro" id="IPR023696">
    <property type="entry name" value="Ureohydrolase_dom_sf"/>
</dbReference>
<evidence type="ECO:0000313" key="1">
    <source>
        <dbReference type="EMBL" id="NID04855.1"/>
    </source>
</evidence>
<gene>
    <name evidence="1" type="ORF">HBF26_08145</name>
</gene>
<comment type="caution">
    <text evidence="1">The sequence shown here is derived from an EMBL/GenBank/DDBJ whole genome shotgun (WGS) entry which is preliminary data.</text>
</comment>
<proteinExistence type="predicted"/>
<dbReference type="EMBL" id="JAAQQR010000003">
    <property type="protein sequence ID" value="NID04855.1"/>
    <property type="molecule type" value="Genomic_DNA"/>
</dbReference>
<dbReference type="RefSeq" id="WP_167124894.1">
    <property type="nucleotide sequence ID" value="NZ_JAAQQR010000003.1"/>
</dbReference>